<sequence>MPQITCLLALIAYSVVSCQINFVGFINTCLYSFLCTKHILQKNSRLSNQVLTMCNGWVNSDLNIQAPMARITKNTVVEMGQERIQEKKIENHGKCQANKVWKIDEDEKDYEADFQAFLKEDEEEDKGRYKFRALMDVSRRTKEKAGSDFLMKDAMIFQKPTPTNEGPITKPKQKRKNPYRGIRRCHWGKWAAEIRDPKKGVRVWLGTYKTPEDAASAYDAEARKIRGNKAKVNFPDEAPPNMMSNIPKPTVPATPPILVPVEKFNANTLVHHVNNSNEDLFSVVNFSGSNACSVPTEGFGLLSMNVPYEISRMGVCPSQNIFSACSSSNGLVDFSGNNARSIDIEGFGLPSMRMSNAPSEIPRMGHCPSQNKFPIGASSNGSGNGTIKNLNACSSLPHLGMQMSGQRIFAGPPMMIERNIGVLAPTLSNATPIVPFDVASVDAGTKIIDQHPTLQVVENESIPFNLQGDVNEDVAAEITMWDFYDQLLAKAN</sequence>
<reference evidence="9 10" key="1">
    <citation type="submission" date="2020-05" db="EMBL/GenBank/DDBJ databases">
        <title>WGS assembly of Panicum virgatum.</title>
        <authorList>
            <person name="Lovell J.T."/>
            <person name="Jenkins J."/>
            <person name="Shu S."/>
            <person name="Juenger T.E."/>
            <person name="Schmutz J."/>
        </authorList>
    </citation>
    <scope>NUCLEOTIDE SEQUENCE [LARGE SCALE GENOMIC DNA]</scope>
    <source>
        <strain evidence="10">cv. AP13</strain>
    </source>
</reference>
<keyword evidence="4" id="KW-0804">Transcription</keyword>
<evidence type="ECO:0000313" key="10">
    <source>
        <dbReference type="Proteomes" id="UP000823388"/>
    </source>
</evidence>
<protein>
    <recommendedName>
        <fullName evidence="8">AP2/ERF domain-containing protein</fullName>
    </recommendedName>
</protein>
<keyword evidence="10" id="KW-1185">Reference proteome</keyword>
<feature type="domain" description="AP2/ERF" evidence="8">
    <location>
        <begin position="178"/>
        <end position="235"/>
    </location>
</feature>
<dbReference type="Gene3D" id="3.30.730.10">
    <property type="entry name" value="AP2/ERF domain"/>
    <property type="match status" value="1"/>
</dbReference>
<evidence type="ECO:0000256" key="1">
    <source>
        <dbReference type="ARBA" id="ARBA00004123"/>
    </source>
</evidence>
<evidence type="ECO:0000313" key="9">
    <source>
        <dbReference type="EMBL" id="KAG2584273.1"/>
    </source>
</evidence>
<evidence type="ECO:0000256" key="2">
    <source>
        <dbReference type="ARBA" id="ARBA00023015"/>
    </source>
</evidence>
<dbReference type="InterPro" id="IPR044808">
    <property type="entry name" value="ERF_plant"/>
</dbReference>
<dbReference type="PROSITE" id="PS51032">
    <property type="entry name" value="AP2_ERF"/>
    <property type="match status" value="1"/>
</dbReference>
<evidence type="ECO:0000256" key="4">
    <source>
        <dbReference type="ARBA" id="ARBA00023163"/>
    </source>
</evidence>
<proteinExistence type="predicted"/>
<gene>
    <name evidence="9" type="ORF">PVAP13_6KG289600</name>
</gene>
<dbReference type="SUPFAM" id="SSF54171">
    <property type="entry name" value="DNA-binding domain"/>
    <property type="match status" value="1"/>
</dbReference>
<comment type="subcellular location">
    <subcellularLocation>
        <location evidence="1">Nucleus</location>
    </subcellularLocation>
</comment>
<dbReference type="CDD" id="cd00018">
    <property type="entry name" value="AP2"/>
    <property type="match status" value="1"/>
</dbReference>
<feature type="region of interest" description="Disordered" evidence="6">
    <location>
        <begin position="159"/>
        <end position="178"/>
    </location>
</feature>
<keyword evidence="7" id="KW-0732">Signal</keyword>
<evidence type="ECO:0000256" key="5">
    <source>
        <dbReference type="ARBA" id="ARBA00023242"/>
    </source>
</evidence>
<dbReference type="GO" id="GO:0009873">
    <property type="term" value="P:ethylene-activated signaling pathway"/>
    <property type="evidence" value="ECO:0007669"/>
    <property type="project" value="InterPro"/>
</dbReference>
<evidence type="ECO:0000256" key="3">
    <source>
        <dbReference type="ARBA" id="ARBA00023125"/>
    </source>
</evidence>
<feature type="signal peptide" evidence="7">
    <location>
        <begin position="1"/>
        <end position="18"/>
    </location>
</feature>
<dbReference type="AlphaFoldDB" id="A0A8T0RHL4"/>
<dbReference type="InterPro" id="IPR036955">
    <property type="entry name" value="AP2/ERF_dom_sf"/>
</dbReference>
<keyword evidence="3" id="KW-0238">DNA-binding</keyword>
<keyword evidence="5" id="KW-0539">Nucleus</keyword>
<dbReference type="PRINTS" id="PR00367">
    <property type="entry name" value="ETHRSPELEMNT"/>
</dbReference>
<dbReference type="InterPro" id="IPR001471">
    <property type="entry name" value="AP2/ERF_dom"/>
</dbReference>
<dbReference type="Pfam" id="PF00847">
    <property type="entry name" value="AP2"/>
    <property type="match status" value="1"/>
</dbReference>
<evidence type="ECO:0000256" key="7">
    <source>
        <dbReference type="SAM" id="SignalP"/>
    </source>
</evidence>
<keyword evidence="2" id="KW-0805">Transcription regulation</keyword>
<evidence type="ECO:0000256" key="6">
    <source>
        <dbReference type="SAM" id="MobiDB-lite"/>
    </source>
</evidence>
<accession>A0A8T0RHL4</accession>
<dbReference type="Proteomes" id="UP000823388">
    <property type="component" value="Chromosome 6K"/>
</dbReference>
<name>A0A8T0RHL4_PANVG</name>
<evidence type="ECO:0000259" key="8">
    <source>
        <dbReference type="PROSITE" id="PS51032"/>
    </source>
</evidence>
<dbReference type="SMART" id="SM00380">
    <property type="entry name" value="AP2"/>
    <property type="match status" value="1"/>
</dbReference>
<dbReference type="GO" id="GO:0003700">
    <property type="term" value="F:DNA-binding transcription factor activity"/>
    <property type="evidence" value="ECO:0007669"/>
    <property type="project" value="InterPro"/>
</dbReference>
<dbReference type="PANTHER" id="PTHR31190:SF425">
    <property type="entry name" value="ETHYLENE-RESPONSIVE TRANSCRIPTION FACTOR RAP2-2"/>
    <property type="match status" value="1"/>
</dbReference>
<dbReference type="GO" id="GO:0003677">
    <property type="term" value="F:DNA binding"/>
    <property type="evidence" value="ECO:0007669"/>
    <property type="project" value="UniProtKB-KW"/>
</dbReference>
<feature type="chain" id="PRO_5035891670" description="AP2/ERF domain-containing protein" evidence="7">
    <location>
        <begin position="19"/>
        <end position="492"/>
    </location>
</feature>
<organism evidence="9 10">
    <name type="scientific">Panicum virgatum</name>
    <name type="common">Blackwell switchgrass</name>
    <dbReference type="NCBI Taxonomy" id="38727"/>
    <lineage>
        <taxon>Eukaryota</taxon>
        <taxon>Viridiplantae</taxon>
        <taxon>Streptophyta</taxon>
        <taxon>Embryophyta</taxon>
        <taxon>Tracheophyta</taxon>
        <taxon>Spermatophyta</taxon>
        <taxon>Magnoliopsida</taxon>
        <taxon>Liliopsida</taxon>
        <taxon>Poales</taxon>
        <taxon>Poaceae</taxon>
        <taxon>PACMAD clade</taxon>
        <taxon>Panicoideae</taxon>
        <taxon>Panicodae</taxon>
        <taxon>Paniceae</taxon>
        <taxon>Panicinae</taxon>
        <taxon>Panicum</taxon>
        <taxon>Panicum sect. Hiantes</taxon>
    </lineage>
</organism>
<dbReference type="InterPro" id="IPR016177">
    <property type="entry name" value="DNA-bd_dom_sf"/>
</dbReference>
<dbReference type="GO" id="GO:0005634">
    <property type="term" value="C:nucleus"/>
    <property type="evidence" value="ECO:0007669"/>
    <property type="project" value="UniProtKB-SubCell"/>
</dbReference>
<dbReference type="EMBL" id="CM029047">
    <property type="protein sequence ID" value="KAG2584273.1"/>
    <property type="molecule type" value="Genomic_DNA"/>
</dbReference>
<dbReference type="PANTHER" id="PTHR31190">
    <property type="entry name" value="DNA-BINDING DOMAIN"/>
    <property type="match status" value="1"/>
</dbReference>
<comment type="caution">
    <text evidence="9">The sequence shown here is derived from an EMBL/GenBank/DDBJ whole genome shotgun (WGS) entry which is preliminary data.</text>
</comment>
<dbReference type="FunFam" id="3.30.730.10:FF:000001">
    <property type="entry name" value="Ethylene-responsive transcription factor 2"/>
    <property type="match status" value="1"/>
</dbReference>